<proteinExistence type="predicted"/>
<evidence type="ECO:0000313" key="3">
    <source>
        <dbReference type="Proteomes" id="UP000188276"/>
    </source>
</evidence>
<dbReference type="InterPro" id="IPR022385">
    <property type="entry name" value="Rhs_assc_core"/>
</dbReference>
<name>A0A1R4LNU1_VIBR1</name>
<evidence type="ECO:0000259" key="1">
    <source>
        <dbReference type="Pfam" id="PF03527"/>
    </source>
</evidence>
<dbReference type="PANTHER" id="PTHR32305">
    <property type="match status" value="1"/>
</dbReference>
<accession>A0A1R4LNU1</accession>
<protein>
    <submittedName>
        <fullName evidence="2">Putative deoxyribonuclease RhsC</fullName>
        <ecNumber evidence="2">3.1.-.-</ecNumber>
    </submittedName>
</protein>
<dbReference type="RefSeq" id="WP_261855966.1">
    <property type="nucleotide sequence ID" value="NZ_FULE01000037.1"/>
</dbReference>
<organism evidence="2 3">
    <name type="scientific">Vibrio ruber (strain DSM 16370 / JCM 11486 / BCRC 17186 / CECT 7878 / LMG 23124 / VR1)</name>
    <dbReference type="NCBI Taxonomy" id="1123498"/>
    <lineage>
        <taxon>Bacteria</taxon>
        <taxon>Pseudomonadati</taxon>
        <taxon>Pseudomonadota</taxon>
        <taxon>Gammaproteobacteria</taxon>
        <taxon>Vibrionales</taxon>
        <taxon>Vibrionaceae</taxon>
        <taxon>Vibrio</taxon>
    </lineage>
</organism>
<keyword evidence="3" id="KW-1185">Reference proteome</keyword>
<feature type="domain" description="RHS protein conserved region" evidence="1">
    <location>
        <begin position="12"/>
        <end position="47"/>
    </location>
</feature>
<dbReference type="AlphaFoldDB" id="A0A1R4LNU1"/>
<sequence length="287" mass="31256">MTGEGADNATPYFYHLDQIGTPLEITDATGAVAWSVDYHSYGNVAYQRKAEIVSPLRFQGQYYDAETGLHYNRHRYYSPSTGRFITPDPIGLAGGLNNYQYVKNPTGWIDPLGLTQCVGDCAGSGGLSKGDIDPVLAKHLNNLPDGSYEIIGEVDRSGQGFTGDKAVKIKLLDDVDGHRFSGGGSNPQGPYVAIGNIPQSRYAARQLLALKNFGRGAYNQMTHYTSVSMKKGTTLYLGEVAPQVSKAGKLYKGGGTQAFVEFWTLENKGKVIFSSVHKMPRKRIVTE</sequence>
<dbReference type="Pfam" id="PF03527">
    <property type="entry name" value="RHS"/>
    <property type="match status" value="1"/>
</dbReference>
<evidence type="ECO:0000313" key="2">
    <source>
        <dbReference type="EMBL" id="SJN58271.1"/>
    </source>
</evidence>
<dbReference type="STRING" id="1123498.VR7878_02747"/>
<dbReference type="PANTHER" id="PTHR32305:SF15">
    <property type="entry name" value="PROTEIN RHSA-RELATED"/>
    <property type="match status" value="1"/>
</dbReference>
<keyword evidence="2" id="KW-0378">Hydrolase</keyword>
<dbReference type="EC" id="3.1.-.-" evidence="2"/>
<dbReference type="Gene3D" id="2.180.10.10">
    <property type="entry name" value="RHS repeat-associated core"/>
    <property type="match status" value="1"/>
</dbReference>
<dbReference type="NCBIfam" id="TIGR03696">
    <property type="entry name" value="Rhs_assc_core"/>
    <property type="match status" value="1"/>
</dbReference>
<dbReference type="GO" id="GO:0016787">
    <property type="term" value="F:hydrolase activity"/>
    <property type="evidence" value="ECO:0007669"/>
    <property type="project" value="UniProtKB-KW"/>
</dbReference>
<dbReference type="Proteomes" id="UP000188276">
    <property type="component" value="Unassembled WGS sequence"/>
</dbReference>
<reference evidence="3" key="1">
    <citation type="submission" date="2017-02" db="EMBL/GenBank/DDBJ databases">
        <authorList>
            <person name="Rodrigo-Torres L."/>
            <person name="Arahal R.D."/>
            <person name="Lucena T."/>
        </authorList>
    </citation>
    <scope>NUCLEOTIDE SEQUENCE [LARGE SCALE GENOMIC DNA]</scope>
    <source>
        <strain evidence="3">CECT 7878</strain>
    </source>
</reference>
<gene>
    <name evidence="2" type="primary">rhsC_6</name>
    <name evidence="2" type="ORF">VR7878_02747</name>
</gene>
<dbReference type="EMBL" id="FULE01000037">
    <property type="protein sequence ID" value="SJN58271.1"/>
    <property type="molecule type" value="Genomic_DNA"/>
</dbReference>
<dbReference type="PRINTS" id="PR00394">
    <property type="entry name" value="RHSPROTEIN"/>
</dbReference>
<dbReference type="InterPro" id="IPR050708">
    <property type="entry name" value="T6SS_VgrG/RHS"/>
</dbReference>
<dbReference type="InterPro" id="IPR001826">
    <property type="entry name" value="RHS"/>
</dbReference>